<dbReference type="InterPro" id="IPR005763">
    <property type="entry name" value="Fucose_isomerase"/>
</dbReference>
<dbReference type="PANTHER" id="PTHR37840">
    <property type="entry name" value="L-FUCOSE ISOMERASE"/>
    <property type="match status" value="1"/>
</dbReference>
<protein>
    <submittedName>
        <fullName evidence="6">Fucose isomerase</fullName>
    </submittedName>
</protein>
<feature type="non-terminal residue" evidence="6">
    <location>
        <position position="1"/>
    </location>
</feature>
<dbReference type="GO" id="GO:0008790">
    <property type="term" value="F:arabinose isomerase activity"/>
    <property type="evidence" value="ECO:0007669"/>
    <property type="project" value="TreeGrafter"/>
</dbReference>
<dbReference type="AlphaFoldDB" id="A0A7X9FQ25"/>
<evidence type="ECO:0000256" key="1">
    <source>
        <dbReference type="ARBA" id="ARBA00022490"/>
    </source>
</evidence>
<dbReference type="GO" id="GO:0019571">
    <property type="term" value="P:D-arabinose catabolic process"/>
    <property type="evidence" value="ECO:0007669"/>
    <property type="project" value="TreeGrafter"/>
</dbReference>
<keyword evidence="3" id="KW-0294">Fucose metabolism</keyword>
<evidence type="ECO:0000313" key="7">
    <source>
        <dbReference type="Proteomes" id="UP000524246"/>
    </source>
</evidence>
<dbReference type="GO" id="GO:0030145">
    <property type="term" value="F:manganese ion binding"/>
    <property type="evidence" value="ECO:0007669"/>
    <property type="project" value="InterPro"/>
</dbReference>
<keyword evidence="1" id="KW-0963">Cytoplasm</keyword>
<dbReference type="EMBL" id="JAAZON010000123">
    <property type="protein sequence ID" value="NMC62149.1"/>
    <property type="molecule type" value="Genomic_DNA"/>
</dbReference>
<dbReference type="GO" id="GO:0005737">
    <property type="term" value="C:cytoplasm"/>
    <property type="evidence" value="ECO:0007669"/>
    <property type="project" value="InterPro"/>
</dbReference>
<dbReference type="SUPFAM" id="SSF53743">
    <property type="entry name" value="FucI/AraA N-terminal and middle domains"/>
    <property type="match status" value="1"/>
</dbReference>
<dbReference type="PANTHER" id="PTHR37840:SF1">
    <property type="entry name" value="L-FUCOSE ISOMERASE"/>
    <property type="match status" value="1"/>
</dbReference>
<organism evidence="6 7">
    <name type="scientific">SAR324 cluster bacterium</name>
    <dbReference type="NCBI Taxonomy" id="2024889"/>
    <lineage>
        <taxon>Bacteria</taxon>
        <taxon>Deltaproteobacteria</taxon>
        <taxon>SAR324 cluster</taxon>
    </lineage>
</organism>
<dbReference type="Gene3D" id="3.20.14.10">
    <property type="entry name" value="L-fucose/L-arabinose isomerase, C-terminal"/>
    <property type="match status" value="1"/>
</dbReference>
<evidence type="ECO:0000256" key="2">
    <source>
        <dbReference type="ARBA" id="ARBA00023235"/>
    </source>
</evidence>
<dbReference type="InterPro" id="IPR015888">
    <property type="entry name" value="Fuc_isomerase_C"/>
</dbReference>
<dbReference type="SUPFAM" id="SSF50443">
    <property type="entry name" value="FucI/AraA C-terminal domain-like"/>
    <property type="match status" value="1"/>
</dbReference>
<evidence type="ECO:0000256" key="4">
    <source>
        <dbReference type="ARBA" id="ARBA00023277"/>
    </source>
</evidence>
<dbReference type="InterPro" id="IPR004216">
    <property type="entry name" value="Fuc/Ara_isomerase_C"/>
</dbReference>
<dbReference type="GO" id="GO:0042355">
    <property type="term" value="P:L-fucose catabolic process"/>
    <property type="evidence" value="ECO:0007669"/>
    <property type="project" value="TreeGrafter"/>
</dbReference>
<keyword evidence="2 6" id="KW-0413">Isomerase</keyword>
<feature type="domain" description="L-fucose isomerase C-terminal" evidence="5">
    <location>
        <begin position="287"/>
        <end position="419"/>
    </location>
</feature>
<comment type="caution">
    <text evidence="6">The sequence shown here is derived from an EMBL/GenBank/DDBJ whole genome shotgun (WGS) entry which is preliminary data.</text>
</comment>
<evidence type="ECO:0000313" key="6">
    <source>
        <dbReference type="EMBL" id="NMC62149.1"/>
    </source>
</evidence>
<dbReference type="Pfam" id="PF02952">
    <property type="entry name" value="Fucose_iso_C"/>
    <property type="match status" value="1"/>
</dbReference>
<name>A0A7X9FQ25_9DELT</name>
<dbReference type="InterPro" id="IPR009015">
    <property type="entry name" value="Fucose_isomerase_N/cen_sf"/>
</dbReference>
<proteinExistence type="predicted"/>
<evidence type="ECO:0000256" key="3">
    <source>
        <dbReference type="ARBA" id="ARBA00023253"/>
    </source>
</evidence>
<accession>A0A7X9FQ25</accession>
<keyword evidence="4" id="KW-0119">Carbohydrate metabolism</keyword>
<evidence type="ECO:0000259" key="5">
    <source>
        <dbReference type="Pfam" id="PF02952"/>
    </source>
</evidence>
<dbReference type="InterPro" id="IPR038393">
    <property type="entry name" value="Fuc_iso_dom3_sf"/>
</dbReference>
<dbReference type="Proteomes" id="UP000524246">
    <property type="component" value="Unassembled WGS sequence"/>
</dbReference>
<dbReference type="GO" id="GO:0008736">
    <property type="term" value="F:L-fucose isomerase activity"/>
    <property type="evidence" value="ECO:0007669"/>
    <property type="project" value="InterPro"/>
</dbReference>
<sequence>DGAYGKNNPLLLASNFSGTWPGLVGLLNTSACLESVGRSHSRVWTSESDWTKDDLFMSRLEEWCTTGRIEYPQTEISYHGEISSGASSIAKNIAQQIRRKRIMTLMLGDTSMGMINGYFGPRLLLPHGFTEHKVDQCWIIDRGKRISQKRIDDAYRFVVEKGITFHYGEKGAEDFDENATKEQLRDYLTVLDLAKEFNADCIGWQYQLGLIPLRPPSDFSEGLLNSTCRPESNGDTIVCSTEADQGNVIPMELMKRVLKAKNLHQAVMFHDVRWGAEYNGRFLWVLLNSGSCGAYAFNHDPDTLKGVHSYRQPKQYFPFAGGTFTGESLAGNITWARSYIRNNELWMDVGRGNVVKLPRDVRDSWWKGTNSEWPFMAADLGITQETLMAHYMSNHIAVAYGDIFSEILALSQELGFKVRVLSGE</sequence>
<gene>
    <name evidence="6" type="ORF">GYA55_03180</name>
</gene>
<reference evidence="6 7" key="1">
    <citation type="journal article" date="2020" name="Biotechnol. Biofuels">
        <title>New insights from the biogas microbiome by comprehensive genome-resolved metagenomics of nearly 1600 species originating from multiple anaerobic digesters.</title>
        <authorList>
            <person name="Campanaro S."/>
            <person name="Treu L."/>
            <person name="Rodriguez-R L.M."/>
            <person name="Kovalovszki A."/>
            <person name="Ziels R.M."/>
            <person name="Maus I."/>
            <person name="Zhu X."/>
            <person name="Kougias P.G."/>
            <person name="Basile A."/>
            <person name="Luo G."/>
            <person name="Schluter A."/>
            <person name="Konstantinidis K.T."/>
            <person name="Angelidaki I."/>
        </authorList>
    </citation>
    <scope>NUCLEOTIDE SEQUENCE [LARGE SCALE GENOMIC DNA]</scope>
    <source>
        <strain evidence="6">AS27yjCOA_65</strain>
    </source>
</reference>